<evidence type="ECO:0000256" key="8">
    <source>
        <dbReference type="ARBA" id="ARBA00069151"/>
    </source>
</evidence>
<dbReference type="GO" id="GO:0005509">
    <property type="term" value="F:calcium ion binding"/>
    <property type="evidence" value="ECO:0007669"/>
    <property type="project" value="InterPro"/>
</dbReference>
<dbReference type="PROSITE" id="PS00018">
    <property type="entry name" value="EF_HAND_1"/>
    <property type="match status" value="1"/>
</dbReference>
<dbReference type="Pfam" id="PF13499">
    <property type="entry name" value="EF-hand_7"/>
    <property type="match status" value="1"/>
</dbReference>
<dbReference type="FunFam" id="1.10.238.10:FF:000193">
    <property type="entry name" value="EF-hand calcium-binding domain-containing protein 7"/>
    <property type="match status" value="1"/>
</dbReference>
<protein>
    <recommendedName>
        <fullName evidence="8">EF-hand calcium-binding domain-containing protein 7</fullName>
    </recommendedName>
</protein>
<evidence type="ECO:0000259" key="10">
    <source>
        <dbReference type="PROSITE" id="PS50222"/>
    </source>
</evidence>
<feature type="domain" description="EF-hand" evidence="10">
    <location>
        <begin position="180"/>
        <end position="215"/>
    </location>
</feature>
<dbReference type="SMART" id="SM00054">
    <property type="entry name" value="EFh"/>
    <property type="match status" value="3"/>
</dbReference>
<evidence type="ECO:0000256" key="9">
    <source>
        <dbReference type="SAM" id="MobiDB-lite"/>
    </source>
</evidence>
<evidence type="ECO:0000313" key="12">
    <source>
        <dbReference type="Proteomes" id="UP001066276"/>
    </source>
</evidence>
<dbReference type="AlphaFoldDB" id="A0AAV7T2A5"/>
<feature type="region of interest" description="Disordered" evidence="9">
    <location>
        <begin position="264"/>
        <end position="317"/>
    </location>
</feature>
<evidence type="ECO:0000256" key="1">
    <source>
        <dbReference type="ARBA" id="ARBA00004522"/>
    </source>
</evidence>
<dbReference type="GO" id="GO:0098797">
    <property type="term" value="C:plasma membrane protein complex"/>
    <property type="evidence" value="ECO:0007669"/>
    <property type="project" value="TreeGrafter"/>
</dbReference>
<feature type="compositionally biased region" description="Polar residues" evidence="9">
    <location>
        <begin position="86"/>
        <end position="105"/>
    </location>
</feature>
<dbReference type="InterPro" id="IPR002048">
    <property type="entry name" value="EF_hand_dom"/>
</dbReference>
<keyword evidence="3" id="KW-0479">Metal-binding</keyword>
<dbReference type="Proteomes" id="UP001066276">
    <property type="component" value="Chromosome 4_1"/>
</dbReference>
<name>A0AAV7T2A5_PLEWA</name>
<dbReference type="CDD" id="cd00051">
    <property type="entry name" value="EFh"/>
    <property type="match status" value="1"/>
</dbReference>
<keyword evidence="12" id="KW-1185">Reference proteome</keyword>
<dbReference type="Pfam" id="PF13202">
    <property type="entry name" value="EF-hand_5"/>
    <property type="match status" value="1"/>
</dbReference>
<dbReference type="SUPFAM" id="SSF47473">
    <property type="entry name" value="EF-hand"/>
    <property type="match status" value="2"/>
</dbReference>
<dbReference type="PANTHER" id="PTHR46819">
    <property type="entry name" value="EF-HAND CALCIUM-BINDING DOMAIN-CONTAINING PROTEIN 7"/>
    <property type="match status" value="1"/>
</dbReference>
<evidence type="ECO:0000256" key="5">
    <source>
        <dbReference type="ARBA" id="ARBA00022837"/>
    </source>
</evidence>
<dbReference type="GO" id="GO:0060170">
    <property type="term" value="C:ciliary membrane"/>
    <property type="evidence" value="ECO:0007669"/>
    <property type="project" value="UniProtKB-SubCell"/>
</dbReference>
<evidence type="ECO:0000256" key="2">
    <source>
        <dbReference type="ARBA" id="ARBA00022475"/>
    </source>
</evidence>
<evidence type="ECO:0000313" key="11">
    <source>
        <dbReference type="EMBL" id="KAJ1170563.1"/>
    </source>
</evidence>
<dbReference type="InterPro" id="IPR052266">
    <property type="entry name" value="Miro-EF-hand_domain"/>
</dbReference>
<dbReference type="EMBL" id="JANPWB010000007">
    <property type="protein sequence ID" value="KAJ1170563.1"/>
    <property type="molecule type" value="Genomic_DNA"/>
</dbReference>
<proteinExistence type="predicted"/>
<comment type="subcellular location">
    <subcellularLocation>
        <location evidence="1">Cell projection</location>
        <location evidence="1">Cilium membrane</location>
        <topology evidence="1">Peripheral membrane protein</topology>
        <orientation evidence="1">Cytoplasmic side</orientation>
    </subcellularLocation>
</comment>
<keyword evidence="4" id="KW-0677">Repeat</keyword>
<dbReference type="InterPro" id="IPR011992">
    <property type="entry name" value="EF-hand-dom_pair"/>
</dbReference>
<evidence type="ECO:0000256" key="6">
    <source>
        <dbReference type="ARBA" id="ARBA00023136"/>
    </source>
</evidence>
<accession>A0AAV7T2A5</accession>
<dbReference type="PROSITE" id="PS50222">
    <property type="entry name" value="EF_HAND_2"/>
    <property type="match status" value="2"/>
</dbReference>
<evidence type="ECO:0000256" key="7">
    <source>
        <dbReference type="ARBA" id="ARBA00023273"/>
    </source>
</evidence>
<keyword evidence="7" id="KW-0966">Cell projection</keyword>
<keyword evidence="5" id="KW-0106">Calcium</keyword>
<dbReference type="GO" id="GO:1903569">
    <property type="term" value="P:positive regulation of protein localization to ciliary membrane"/>
    <property type="evidence" value="ECO:0007669"/>
    <property type="project" value="TreeGrafter"/>
</dbReference>
<comment type="caution">
    <text evidence="11">The sequence shown here is derived from an EMBL/GenBank/DDBJ whole genome shotgun (WGS) entry which is preliminary data.</text>
</comment>
<feature type="domain" description="EF-hand" evidence="10">
    <location>
        <begin position="216"/>
        <end position="251"/>
    </location>
</feature>
<dbReference type="InterPro" id="IPR018247">
    <property type="entry name" value="EF_Hand_1_Ca_BS"/>
</dbReference>
<dbReference type="Gene3D" id="1.10.238.10">
    <property type="entry name" value="EF-hand"/>
    <property type="match status" value="2"/>
</dbReference>
<gene>
    <name evidence="11" type="ORF">NDU88_002437</name>
</gene>
<feature type="region of interest" description="Disordered" evidence="9">
    <location>
        <begin position="86"/>
        <end position="109"/>
    </location>
</feature>
<reference evidence="11" key="1">
    <citation type="journal article" date="2022" name="bioRxiv">
        <title>Sequencing and chromosome-scale assembly of the giantPleurodeles waltlgenome.</title>
        <authorList>
            <person name="Brown T."/>
            <person name="Elewa A."/>
            <person name="Iarovenko S."/>
            <person name="Subramanian E."/>
            <person name="Araus A.J."/>
            <person name="Petzold A."/>
            <person name="Susuki M."/>
            <person name="Suzuki K.-i.T."/>
            <person name="Hayashi T."/>
            <person name="Toyoda A."/>
            <person name="Oliveira C."/>
            <person name="Osipova E."/>
            <person name="Leigh N.D."/>
            <person name="Simon A."/>
            <person name="Yun M.H."/>
        </authorList>
    </citation>
    <scope>NUCLEOTIDE SEQUENCE</scope>
    <source>
        <strain evidence="11">20211129_DDA</strain>
        <tissue evidence="11">Liver</tissue>
    </source>
</reference>
<keyword evidence="2" id="KW-1003">Cell membrane</keyword>
<feature type="compositionally biased region" description="Polar residues" evidence="9">
    <location>
        <begin position="281"/>
        <end position="300"/>
    </location>
</feature>
<keyword evidence="6" id="KW-0472">Membrane</keyword>
<sequence length="707" mass="80466">MSPKVLVLFVARRQRVYRSEEKIKIPGSMGWEIHAALQEERMHLHRHNDYRSASLNPSPTLVARAIAALYWPGSATGKMASFHGSNTSLSGKRFTRSQGPESQKSPSREEDNFYVTCRAAYLTVFKSSLDSISTKEQLCLVLQRAGRNPSRRTLSKYWTPKTKELNFDDFCTILKNETPITNAELLKAFKKIDVNNKGYISHADLQKILTTKGERMTQDEVNAVMRLSDVNSNGKLDYNKFCKSFITTNENCLKSAIEYLSTNNKSKQQQFGSHMERSPERTSSPAAKQSPRTPTRNNIDFASKKVDSKSSRPSSARSLKASVSSIISMGANSTKNSKLIEPQILKEWQYTHSKGCFFLEEDGEIVTHRYKLQIPQKSSMYITIQPLNLSQIEGKPSPWISVDTALFVLKENEKQEDMELVFFTELRNKETFGWKGELASGVYWLIPFTTGCRLRKKKKQIRGEAKLVNRDKNKDLVLTKEFRATLSDIFDMIDLDGNGLLSLEEYNFYELRTSGEKCDDDAWAVCKENFETQKNELTRQGFMDLNLMEANDHDGNPEDLWVALQSVGYNRALELAEACPFIIDVYAEKCKPRIKVVCLESSNRQLDKAICTSVISKGEAKVIDGYQTMVVHTYKSDSRITSVLENKSGNQVVVEVNNEQSKNCTNNRTLDVFAVEVPPKTKMVCQHVMPLNERQEWIYHCVQSIMS</sequence>
<evidence type="ECO:0000256" key="3">
    <source>
        <dbReference type="ARBA" id="ARBA00022723"/>
    </source>
</evidence>
<evidence type="ECO:0000256" key="4">
    <source>
        <dbReference type="ARBA" id="ARBA00022737"/>
    </source>
</evidence>
<dbReference type="PANTHER" id="PTHR46819:SF1">
    <property type="entry name" value="EF-HAND CALCIUM-BINDING DOMAIN-CONTAINING PROTEIN 7"/>
    <property type="match status" value="1"/>
</dbReference>
<organism evidence="11 12">
    <name type="scientific">Pleurodeles waltl</name>
    <name type="common">Iberian ribbed newt</name>
    <dbReference type="NCBI Taxonomy" id="8319"/>
    <lineage>
        <taxon>Eukaryota</taxon>
        <taxon>Metazoa</taxon>
        <taxon>Chordata</taxon>
        <taxon>Craniata</taxon>
        <taxon>Vertebrata</taxon>
        <taxon>Euteleostomi</taxon>
        <taxon>Amphibia</taxon>
        <taxon>Batrachia</taxon>
        <taxon>Caudata</taxon>
        <taxon>Salamandroidea</taxon>
        <taxon>Salamandridae</taxon>
        <taxon>Pleurodelinae</taxon>
        <taxon>Pleurodeles</taxon>
    </lineage>
</organism>